<feature type="transmembrane region" description="Helical" evidence="7">
    <location>
        <begin position="287"/>
        <end position="309"/>
    </location>
</feature>
<evidence type="ECO:0000313" key="8">
    <source>
        <dbReference type="EMBL" id="CCI51996.1"/>
    </source>
</evidence>
<name>A0A077M464_9MICO</name>
<evidence type="ECO:0000256" key="1">
    <source>
        <dbReference type="ARBA" id="ARBA00004651"/>
    </source>
</evidence>
<reference evidence="8 9" key="1">
    <citation type="journal article" date="2013" name="ISME J.">
        <title>A metabolic model for members of the genus Tetrasphaera involved in enhanced biological phosphorus removal.</title>
        <authorList>
            <person name="Kristiansen R."/>
            <person name="Nguyen H.T.T."/>
            <person name="Saunders A.M."/>
            <person name="Nielsen J.L."/>
            <person name="Wimmer R."/>
            <person name="Le V.Q."/>
            <person name="McIlroy S.J."/>
            <person name="Petrovski S."/>
            <person name="Seviour R.J."/>
            <person name="Calteau A."/>
            <person name="Nielsen K.L."/>
            <person name="Nielsen P.H."/>
        </authorList>
    </citation>
    <scope>NUCLEOTIDE SEQUENCE [LARGE SCALE GENOMIC DNA]</scope>
    <source>
        <strain evidence="8 9">Ben 74</strain>
    </source>
</reference>
<keyword evidence="4 7" id="KW-1133">Transmembrane helix</keyword>
<accession>A0A077M464</accession>
<dbReference type="EMBL" id="CAJC01000043">
    <property type="protein sequence ID" value="CCI51996.1"/>
    <property type="molecule type" value="Genomic_DNA"/>
</dbReference>
<protein>
    <submittedName>
        <fullName evidence="8">Uncharacterized protein</fullName>
    </submittedName>
</protein>
<dbReference type="GO" id="GO:0005886">
    <property type="term" value="C:plasma membrane"/>
    <property type="evidence" value="ECO:0007669"/>
    <property type="project" value="UniProtKB-SubCell"/>
</dbReference>
<evidence type="ECO:0000256" key="4">
    <source>
        <dbReference type="ARBA" id="ARBA00022989"/>
    </source>
</evidence>
<comment type="subcellular location">
    <subcellularLocation>
        <location evidence="1">Cell membrane</location>
        <topology evidence="1">Multi-pass membrane protein</topology>
    </subcellularLocation>
</comment>
<keyword evidence="5 7" id="KW-0472">Membrane</keyword>
<dbReference type="Pfam" id="PF03706">
    <property type="entry name" value="LPG_synthase_TM"/>
    <property type="match status" value="1"/>
</dbReference>
<keyword evidence="2" id="KW-1003">Cell membrane</keyword>
<organism evidence="8 9">
    <name type="scientific">Nostocoides jenkinsii Ben 74</name>
    <dbReference type="NCBI Taxonomy" id="1193518"/>
    <lineage>
        <taxon>Bacteria</taxon>
        <taxon>Bacillati</taxon>
        <taxon>Actinomycetota</taxon>
        <taxon>Actinomycetes</taxon>
        <taxon>Micrococcales</taxon>
        <taxon>Intrasporangiaceae</taxon>
        <taxon>Nostocoides</taxon>
    </lineage>
</organism>
<evidence type="ECO:0000313" key="9">
    <source>
        <dbReference type="Proteomes" id="UP000035720"/>
    </source>
</evidence>
<evidence type="ECO:0000256" key="5">
    <source>
        <dbReference type="ARBA" id="ARBA00023136"/>
    </source>
</evidence>
<feature type="transmembrane region" description="Helical" evidence="7">
    <location>
        <begin position="63"/>
        <end position="87"/>
    </location>
</feature>
<feature type="region of interest" description="Disordered" evidence="6">
    <location>
        <begin position="1"/>
        <end position="27"/>
    </location>
</feature>
<feature type="transmembrane region" description="Helical" evidence="7">
    <location>
        <begin position="220"/>
        <end position="242"/>
    </location>
</feature>
<evidence type="ECO:0000256" key="6">
    <source>
        <dbReference type="SAM" id="MobiDB-lite"/>
    </source>
</evidence>
<evidence type="ECO:0000256" key="7">
    <source>
        <dbReference type="SAM" id="Phobius"/>
    </source>
</evidence>
<dbReference type="InterPro" id="IPR022791">
    <property type="entry name" value="L-PG_synthase/AglD"/>
</dbReference>
<sequence>MSDEVPPALSDEVTADGSEPPTEGSPRRSPLAIARIVLAVVVLVAVVLALFQTWDDVSTSLTAVSPAALVACVLLGLGPPACTMLGWRAVLRDLGSPLPIPPAAGIFFVGQLGKFVPGSVWTVLAQAEMGARLRIPRRRSAVVGLVSVALSLLTGLAVGVPALPLLLRRDDARAVTVLVLIALPVLAAVLHPPVLNWLIARGLRLLRREPLERPLSRRAVATMSAWFLGAWAFAGASVAVLARDLAPSVSPAELVVTCGCGFALASAAGMLVVLLPAGVGVRDGLLVLLLGAVMPIGAATAVAVIIRFVTTFADVAYAAIGWLWARAHRLLGTSSDESRFS</sequence>
<keyword evidence="9" id="KW-1185">Reference proteome</keyword>
<comment type="caution">
    <text evidence="8">The sequence shown here is derived from an EMBL/GenBank/DDBJ whole genome shotgun (WGS) entry which is preliminary data.</text>
</comment>
<feature type="transmembrane region" description="Helical" evidence="7">
    <location>
        <begin position="254"/>
        <end position="275"/>
    </location>
</feature>
<proteinExistence type="predicted"/>
<dbReference type="STRING" id="1193518.BN13_1370014"/>
<dbReference type="AlphaFoldDB" id="A0A077M464"/>
<evidence type="ECO:0000256" key="3">
    <source>
        <dbReference type="ARBA" id="ARBA00022692"/>
    </source>
</evidence>
<feature type="transmembrane region" description="Helical" evidence="7">
    <location>
        <begin position="175"/>
        <end position="199"/>
    </location>
</feature>
<dbReference type="Proteomes" id="UP000035720">
    <property type="component" value="Unassembled WGS sequence"/>
</dbReference>
<keyword evidence="3 7" id="KW-0812">Transmembrane</keyword>
<gene>
    <name evidence="8" type="ORF">BN13_1370014</name>
</gene>
<feature type="transmembrane region" description="Helical" evidence="7">
    <location>
        <begin position="32"/>
        <end position="51"/>
    </location>
</feature>
<evidence type="ECO:0000256" key="2">
    <source>
        <dbReference type="ARBA" id="ARBA00022475"/>
    </source>
</evidence>
<feature type="transmembrane region" description="Helical" evidence="7">
    <location>
        <begin position="142"/>
        <end position="163"/>
    </location>
</feature>